<sequence length="155" mass="17195">MDPAVVGAYMMFKENNYLRRVEIPRGEIFNTFPWEVNSDAKDTGESDMNGDQDSAGAGLNVREEGESTRSSEKSMANLEEMQEARDGRNSGLEGSTFYTHRKESLWKSLNNPQASQETVSCMKVGESSATDNKSSPSKTRRKELATRVKNQGNAS</sequence>
<feature type="compositionally biased region" description="Polar residues" evidence="1">
    <location>
        <begin position="127"/>
        <end position="137"/>
    </location>
</feature>
<protein>
    <submittedName>
        <fullName evidence="2">Uncharacterized protein</fullName>
    </submittedName>
</protein>
<evidence type="ECO:0000313" key="3">
    <source>
        <dbReference type="Proteomes" id="UP000813462"/>
    </source>
</evidence>
<evidence type="ECO:0000313" key="2">
    <source>
        <dbReference type="EMBL" id="KAH7515183.1"/>
    </source>
</evidence>
<gene>
    <name evidence="2" type="ORF">FEM48_Zijuj10G0000100</name>
</gene>
<dbReference type="Proteomes" id="UP000813462">
    <property type="component" value="Unassembled WGS sequence"/>
</dbReference>
<proteinExistence type="predicted"/>
<feature type="compositionally biased region" description="Basic and acidic residues" evidence="1">
    <location>
        <begin position="61"/>
        <end position="72"/>
    </location>
</feature>
<feature type="compositionally biased region" description="Polar residues" evidence="1">
    <location>
        <begin position="108"/>
        <end position="119"/>
    </location>
</feature>
<comment type="caution">
    <text evidence="2">The sequence shown here is derived from an EMBL/GenBank/DDBJ whole genome shotgun (WGS) entry which is preliminary data.</text>
</comment>
<feature type="region of interest" description="Disordered" evidence="1">
    <location>
        <begin position="108"/>
        <end position="155"/>
    </location>
</feature>
<reference evidence="2" key="1">
    <citation type="journal article" date="2021" name="Front. Plant Sci.">
        <title>Chromosome-Scale Genome Assembly for Chinese Sour Jujube and Insights Into Its Genome Evolution and Domestication Signature.</title>
        <authorList>
            <person name="Shen L.-Y."/>
            <person name="Luo H."/>
            <person name="Wang X.-L."/>
            <person name="Wang X.-M."/>
            <person name="Qiu X.-J."/>
            <person name="Liu H."/>
            <person name="Zhou S.-S."/>
            <person name="Jia K.-H."/>
            <person name="Nie S."/>
            <person name="Bao Y.-T."/>
            <person name="Zhang R.-G."/>
            <person name="Yun Q.-Z."/>
            <person name="Chai Y.-H."/>
            <person name="Lu J.-Y."/>
            <person name="Li Y."/>
            <person name="Zhao S.-W."/>
            <person name="Mao J.-F."/>
            <person name="Jia S.-G."/>
            <person name="Mao Y.-M."/>
        </authorList>
    </citation>
    <scope>NUCLEOTIDE SEQUENCE</scope>
    <source>
        <strain evidence="2">AT0</strain>
        <tissue evidence="2">Leaf</tissue>
    </source>
</reference>
<dbReference type="EMBL" id="JAEACU010000010">
    <property type="protein sequence ID" value="KAH7515183.1"/>
    <property type="molecule type" value="Genomic_DNA"/>
</dbReference>
<dbReference type="AlphaFoldDB" id="A0A978UK31"/>
<accession>A0A978UK31</accession>
<organism evidence="2 3">
    <name type="scientific">Ziziphus jujuba var. spinosa</name>
    <dbReference type="NCBI Taxonomy" id="714518"/>
    <lineage>
        <taxon>Eukaryota</taxon>
        <taxon>Viridiplantae</taxon>
        <taxon>Streptophyta</taxon>
        <taxon>Embryophyta</taxon>
        <taxon>Tracheophyta</taxon>
        <taxon>Spermatophyta</taxon>
        <taxon>Magnoliopsida</taxon>
        <taxon>eudicotyledons</taxon>
        <taxon>Gunneridae</taxon>
        <taxon>Pentapetalae</taxon>
        <taxon>rosids</taxon>
        <taxon>fabids</taxon>
        <taxon>Rosales</taxon>
        <taxon>Rhamnaceae</taxon>
        <taxon>Paliureae</taxon>
        <taxon>Ziziphus</taxon>
    </lineage>
</organism>
<evidence type="ECO:0000256" key="1">
    <source>
        <dbReference type="SAM" id="MobiDB-lite"/>
    </source>
</evidence>
<name>A0A978UK31_ZIZJJ</name>
<feature type="region of interest" description="Disordered" evidence="1">
    <location>
        <begin position="37"/>
        <end position="96"/>
    </location>
</feature>